<accession>A0A2U3PQ76</accession>
<dbReference type="Proteomes" id="UP000246085">
    <property type="component" value="Chromosome BRAD3257"/>
</dbReference>
<dbReference type="KEGG" id="bvz:BRAD3257_0105"/>
<evidence type="ECO:0000313" key="1">
    <source>
        <dbReference type="EMBL" id="SPP91282.1"/>
    </source>
</evidence>
<protein>
    <submittedName>
        <fullName evidence="1">Uncharacterized protein</fullName>
    </submittedName>
</protein>
<evidence type="ECO:0000313" key="2">
    <source>
        <dbReference type="Proteomes" id="UP000246085"/>
    </source>
</evidence>
<sequence>MVSELRRPKPNPDVANFVAGQTGDDLYVTEVTFAEIVYGIEQLSDPPGERIFDRGWITRFGRCSRGGFSASRRT</sequence>
<organism evidence="1 2">
    <name type="scientific">Bradyrhizobium vignae</name>
    <dbReference type="NCBI Taxonomy" id="1549949"/>
    <lineage>
        <taxon>Bacteria</taxon>
        <taxon>Pseudomonadati</taxon>
        <taxon>Pseudomonadota</taxon>
        <taxon>Alphaproteobacteria</taxon>
        <taxon>Hyphomicrobiales</taxon>
        <taxon>Nitrobacteraceae</taxon>
        <taxon>Bradyrhizobium</taxon>
    </lineage>
</organism>
<gene>
    <name evidence="1" type="ORF">BRAD3257_0105</name>
</gene>
<dbReference type="EMBL" id="LS398110">
    <property type="protein sequence ID" value="SPP91282.1"/>
    <property type="molecule type" value="Genomic_DNA"/>
</dbReference>
<proteinExistence type="predicted"/>
<reference evidence="1 2" key="1">
    <citation type="submission" date="2018-03" db="EMBL/GenBank/DDBJ databases">
        <authorList>
            <person name="Gully D."/>
        </authorList>
    </citation>
    <scope>NUCLEOTIDE SEQUENCE [LARGE SCALE GENOMIC DNA]</scope>
    <source>
        <strain evidence="1">ORS3257</strain>
    </source>
</reference>
<name>A0A2U3PQ76_9BRAD</name>
<dbReference type="AlphaFoldDB" id="A0A2U3PQ76"/>
<dbReference type="Gene3D" id="3.40.50.1010">
    <property type="entry name" value="5'-nuclease"/>
    <property type="match status" value="1"/>
</dbReference>